<dbReference type="Proteomes" id="UP000823775">
    <property type="component" value="Unassembled WGS sequence"/>
</dbReference>
<organism evidence="5 6">
    <name type="scientific">Datura stramonium</name>
    <name type="common">Jimsonweed</name>
    <name type="synonym">Common thornapple</name>
    <dbReference type="NCBI Taxonomy" id="4076"/>
    <lineage>
        <taxon>Eukaryota</taxon>
        <taxon>Viridiplantae</taxon>
        <taxon>Streptophyta</taxon>
        <taxon>Embryophyta</taxon>
        <taxon>Tracheophyta</taxon>
        <taxon>Spermatophyta</taxon>
        <taxon>Magnoliopsida</taxon>
        <taxon>eudicotyledons</taxon>
        <taxon>Gunneridae</taxon>
        <taxon>Pentapetalae</taxon>
        <taxon>asterids</taxon>
        <taxon>lamiids</taxon>
        <taxon>Solanales</taxon>
        <taxon>Solanaceae</taxon>
        <taxon>Solanoideae</taxon>
        <taxon>Datureae</taxon>
        <taxon>Datura</taxon>
    </lineage>
</organism>
<dbReference type="EMBL" id="JACEIK010004214">
    <property type="protein sequence ID" value="MCD9644645.1"/>
    <property type="molecule type" value="Genomic_DNA"/>
</dbReference>
<feature type="domain" description="NADH-quinone oxidoreductase subunit D" evidence="4">
    <location>
        <begin position="2"/>
        <end position="46"/>
    </location>
</feature>
<dbReference type="PANTHER" id="PTHR11993">
    <property type="entry name" value="NADH-UBIQUINONE OXIDOREDUCTASE 49 KDA SUBUNIT"/>
    <property type="match status" value="1"/>
</dbReference>
<comment type="caution">
    <text evidence="5">The sequence shown here is derived from an EMBL/GenBank/DDBJ whole genome shotgun (WGS) entry which is preliminary data.</text>
</comment>
<proteinExistence type="inferred from homology"/>
<evidence type="ECO:0000259" key="4">
    <source>
        <dbReference type="Pfam" id="PF00346"/>
    </source>
</evidence>
<keyword evidence="6" id="KW-1185">Reference proteome</keyword>
<dbReference type="SUPFAM" id="SSF56762">
    <property type="entry name" value="HydB/Nqo4-like"/>
    <property type="match status" value="1"/>
</dbReference>
<dbReference type="InterPro" id="IPR029014">
    <property type="entry name" value="NiFe-Hase_large"/>
</dbReference>
<evidence type="ECO:0000256" key="2">
    <source>
        <dbReference type="ARBA" id="ARBA00022967"/>
    </source>
</evidence>
<evidence type="ECO:0000313" key="5">
    <source>
        <dbReference type="EMBL" id="MCD9644645.1"/>
    </source>
</evidence>
<name>A0ABS8VBL9_DATST</name>
<evidence type="ECO:0000256" key="3">
    <source>
        <dbReference type="ARBA" id="ARBA00023027"/>
    </source>
</evidence>
<dbReference type="Gene3D" id="1.10.645.10">
    <property type="entry name" value="Cytochrome-c3 Hydrogenase, chain B"/>
    <property type="match status" value="2"/>
</dbReference>
<protein>
    <submittedName>
        <fullName evidence="5">NADH dehydrogenase [ubiquinone] iron-sulfur protein 2</fullName>
    </submittedName>
</protein>
<comment type="similarity">
    <text evidence="1">Belongs to the complex I 49 kDa subunit family.</text>
</comment>
<sequence length="317" mass="35198">MDVGASTLFLWAFEEWKKLLEFYKRVSGARMLSSFIQPGGVAQDLPLVDIGTVTAQHVKDWGFSDVMLRGSVGVETKNGLINRSPHTGHIYLLIVEAKYIFNAVISKCPLQPLFHLPKSKVGLMSADEIESPMMGNYHVRFGERWDRLYNRGSRCKLFLSIASQMNTGSSVFATLSHHFEPYTKGFSVPAPSTYTAVEAPKGEFGVFLVSNGSNHPYCRKIRTSGFSHSQGLDSMSKHHMPANVVTIIDGIRFIVPVRGRYKPSFIFFDLPWNIHHLGLDLVELSLIESSDFAASSIVSDSLKKKIGDLDGQGLSLP</sequence>
<accession>A0ABS8VBL9</accession>
<dbReference type="PANTHER" id="PTHR11993:SF10">
    <property type="entry name" value="NADH DEHYDROGENASE [UBIQUINONE] IRON-SULFUR PROTEIN 2, MITOCHONDRIAL"/>
    <property type="match status" value="1"/>
</dbReference>
<dbReference type="InterPro" id="IPR022885">
    <property type="entry name" value="NDH1_su_D/H"/>
</dbReference>
<feature type="domain" description="NADH-quinone oxidoreductase subunit D" evidence="4">
    <location>
        <begin position="170"/>
        <end position="255"/>
    </location>
</feature>
<reference evidence="5 6" key="1">
    <citation type="journal article" date="2021" name="BMC Genomics">
        <title>Datura genome reveals duplications of psychoactive alkaloid biosynthetic genes and high mutation rate following tissue culture.</title>
        <authorList>
            <person name="Rajewski A."/>
            <person name="Carter-House D."/>
            <person name="Stajich J."/>
            <person name="Litt A."/>
        </authorList>
    </citation>
    <scope>NUCLEOTIDE SEQUENCE [LARGE SCALE GENOMIC DNA]</scope>
    <source>
        <strain evidence="5">AR-01</strain>
    </source>
</reference>
<dbReference type="InterPro" id="IPR001135">
    <property type="entry name" value="NADH_Q_OxRdtase_suD"/>
</dbReference>
<dbReference type="Pfam" id="PF00346">
    <property type="entry name" value="Complex1_49kDa"/>
    <property type="match status" value="2"/>
</dbReference>
<keyword evidence="2" id="KW-1278">Translocase</keyword>
<keyword evidence="3" id="KW-0520">NAD</keyword>
<evidence type="ECO:0000256" key="1">
    <source>
        <dbReference type="ARBA" id="ARBA00005769"/>
    </source>
</evidence>
<evidence type="ECO:0000313" key="6">
    <source>
        <dbReference type="Proteomes" id="UP000823775"/>
    </source>
</evidence>
<gene>
    <name evidence="5" type="primary">NAD7_7</name>
    <name evidence="5" type="ORF">HAX54_033033</name>
</gene>